<dbReference type="Pfam" id="PF04212">
    <property type="entry name" value="MIT"/>
    <property type="match status" value="1"/>
</dbReference>
<dbReference type="PANTHER" id="PTHR21222:SF1">
    <property type="entry name" value="MIT DOMAIN-CONTAINING PROTEIN 1"/>
    <property type="match status" value="1"/>
</dbReference>
<dbReference type="InterPro" id="IPR038113">
    <property type="entry name" value="MITD1_C_sf"/>
</dbReference>
<dbReference type="OMA" id="FYKASNP"/>
<protein>
    <submittedName>
        <fullName evidence="2">MIT domain-containing protein 1</fullName>
    </submittedName>
</protein>
<dbReference type="SMART" id="SM00745">
    <property type="entry name" value="MIT"/>
    <property type="match status" value="1"/>
</dbReference>
<dbReference type="InterPro" id="IPR032341">
    <property type="entry name" value="MITD1_C"/>
</dbReference>
<proteinExistence type="predicted"/>
<dbReference type="OrthoDB" id="19553at2759"/>
<evidence type="ECO:0000313" key="2">
    <source>
        <dbReference type="EMBL" id="KFM59983.1"/>
    </source>
</evidence>
<dbReference type="PANTHER" id="PTHR21222">
    <property type="entry name" value="MIT DOMAIN-CONTAINING PROTEIN 1"/>
    <property type="match status" value="1"/>
</dbReference>
<dbReference type="Pfam" id="PF16565">
    <property type="entry name" value="MIT_C"/>
    <property type="match status" value="1"/>
</dbReference>
<sequence>MNTKKQVKNSADDYRNSATSILCEAVEHDKNGNYIAALNCYMEGIQLFMSFINAPGNSSLDKKTLDYYVEKTKEYLTRAEKIKEIIRQHKDYHEQILIPNDATGYSYEKVFKKFLDKSVTEVHVEDPYIRTTHQIYNFLNFCELLVKFCSNLKRISLITKSNESDYQNQNLKFQNIKESLKSYNIELCIKFSETLHDREIRLDNGYYIKMGRGLDYFKHVKNFAIGFCDQNLRPCHETTIDIYFKNR</sequence>
<accession>A0A087T4E4</accession>
<dbReference type="SUPFAM" id="SSF116846">
    <property type="entry name" value="MIT domain"/>
    <property type="match status" value="1"/>
</dbReference>
<dbReference type="EMBL" id="KK113365">
    <property type="protein sequence ID" value="KFM59983.1"/>
    <property type="molecule type" value="Genomic_DNA"/>
</dbReference>
<feature type="domain" description="MIT" evidence="1">
    <location>
        <begin position="11"/>
        <end position="92"/>
    </location>
</feature>
<reference evidence="2 3" key="1">
    <citation type="submission" date="2013-11" db="EMBL/GenBank/DDBJ databases">
        <title>Genome sequencing of Stegodyphus mimosarum.</title>
        <authorList>
            <person name="Bechsgaard J."/>
        </authorList>
    </citation>
    <scope>NUCLEOTIDE SEQUENCE [LARGE SCALE GENOMIC DNA]</scope>
</reference>
<dbReference type="InterPro" id="IPR007330">
    <property type="entry name" value="MIT_dom"/>
</dbReference>
<gene>
    <name evidence="2" type="ORF">X975_26278</name>
</gene>
<feature type="non-terminal residue" evidence="2">
    <location>
        <position position="247"/>
    </location>
</feature>
<dbReference type="AlphaFoldDB" id="A0A087T4E4"/>
<dbReference type="Gene3D" id="1.20.58.80">
    <property type="entry name" value="Phosphotransferase system, lactose/cellobiose-type IIA subunit"/>
    <property type="match status" value="1"/>
</dbReference>
<dbReference type="STRING" id="407821.A0A087T4E4"/>
<dbReference type="InterPro" id="IPR036181">
    <property type="entry name" value="MIT_dom_sf"/>
</dbReference>
<keyword evidence="3" id="KW-1185">Reference proteome</keyword>
<organism evidence="2 3">
    <name type="scientific">Stegodyphus mimosarum</name>
    <name type="common">African social velvet spider</name>
    <dbReference type="NCBI Taxonomy" id="407821"/>
    <lineage>
        <taxon>Eukaryota</taxon>
        <taxon>Metazoa</taxon>
        <taxon>Ecdysozoa</taxon>
        <taxon>Arthropoda</taxon>
        <taxon>Chelicerata</taxon>
        <taxon>Arachnida</taxon>
        <taxon>Araneae</taxon>
        <taxon>Araneomorphae</taxon>
        <taxon>Entelegynae</taxon>
        <taxon>Eresoidea</taxon>
        <taxon>Eresidae</taxon>
        <taxon>Stegodyphus</taxon>
    </lineage>
</organism>
<dbReference type="Proteomes" id="UP000054359">
    <property type="component" value="Unassembled WGS sequence"/>
</dbReference>
<evidence type="ECO:0000259" key="1">
    <source>
        <dbReference type="SMART" id="SM00745"/>
    </source>
</evidence>
<dbReference type="InterPro" id="IPR052817">
    <property type="entry name" value="MIT_domain_contain_protein1"/>
</dbReference>
<evidence type="ECO:0000313" key="3">
    <source>
        <dbReference type="Proteomes" id="UP000054359"/>
    </source>
</evidence>
<dbReference type="Gene3D" id="3.30.870.30">
    <property type="entry name" value="MITD, C-terminal phospholipase D-like domain"/>
    <property type="match status" value="1"/>
</dbReference>
<name>A0A087T4E4_STEMI</name>